<dbReference type="Gene3D" id="3.40.1260.10">
    <property type="entry name" value="DsrEFH-like"/>
    <property type="match status" value="1"/>
</dbReference>
<dbReference type="InterPro" id="IPR032836">
    <property type="entry name" value="DsrE2-like"/>
</dbReference>
<organism evidence="1">
    <name type="scientific">mine drainage metagenome</name>
    <dbReference type="NCBI Taxonomy" id="410659"/>
    <lineage>
        <taxon>unclassified sequences</taxon>
        <taxon>metagenomes</taxon>
        <taxon>ecological metagenomes</taxon>
    </lineage>
</organism>
<dbReference type="AlphaFoldDB" id="T1BHS1"/>
<reference evidence="1" key="1">
    <citation type="submission" date="2013-08" db="EMBL/GenBank/DDBJ databases">
        <authorList>
            <person name="Mendez C."/>
            <person name="Richter M."/>
            <person name="Ferrer M."/>
            <person name="Sanchez J."/>
        </authorList>
    </citation>
    <scope>NUCLEOTIDE SEQUENCE</scope>
</reference>
<name>T1BHS1_9ZZZZ</name>
<evidence type="ECO:0000313" key="1">
    <source>
        <dbReference type="EMBL" id="EQD72511.1"/>
    </source>
</evidence>
<comment type="caution">
    <text evidence="1">The sequence shown here is derived from an EMBL/GenBank/DDBJ whole genome shotgun (WGS) entry which is preliminary data.</text>
</comment>
<accession>T1BHS1</accession>
<feature type="non-terminal residue" evidence="1">
    <location>
        <position position="1"/>
    </location>
</feature>
<proteinExistence type="predicted"/>
<protein>
    <submittedName>
        <fullName evidence="1">DsrE family protein</fullName>
    </submittedName>
</protein>
<dbReference type="Pfam" id="PF13686">
    <property type="entry name" value="DrsE_2"/>
    <property type="match status" value="1"/>
</dbReference>
<gene>
    <name evidence="1" type="ORF">B1B_03714</name>
</gene>
<dbReference type="SUPFAM" id="SSF75169">
    <property type="entry name" value="DsrEFH-like"/>
    <property type="match status" value="1"/>
</dbReference>
<dbReference type="EMBL" id="AUZY01002299">
    <property type="protein sequence ID" value="EQD72511.1"/>
    <property type="molecule type" value="Genomic_DNA"/>
</dbReference>
<sequence length="72" mass="7586">RGAAEKVPLKKGGNLKMFIDMARENGVKFLACAESCRDLCEIAEGDLLEGVQLVGSATLADLALDADSVISF</sequence>
<reference evidence="1" key="2">
    <citation type="journal article" date="2014" name="ISME J.">
        <title>Microbial stratification in low pH oxic and suboxic macroscopic growths along an acid mine drainage.</title>
        <authorList>
            <person name="Mendez-Garcia C."/>
            <person name="Mesa V."/>
            <person name="Sprenger R.R."/>
            <person name="Richter M."/>
            <person name="Diez M.S."/>
            <person name="Solano J."/>
            <person name="Bargiela R."/>
            <person name="Golyshina O.V."/>
            <person name="Manteca A."/>
            <person name="Ramos J.L."/>
            <person name="Gallego J.R."/>
            <person name="Llorente I."/>
            <person name="Martins Dos Santos V.A."/>
            <person name="Jensen O.N."/>
            <person name="Pelaez A.I."/>
            <person name="Sanchez J."/>
            <person name="Ferrer M."/>
        </authorList>
    </citation>
    <scope>NUCLEOTIDE SEQUENCE</scope>
</reference>
<dbReference type="InterPro" id="IPR027396">
    <property type="entry name" value="DsrEFH-like"/>
</dbReference>